<organism evidence="10 11">
    <name type="scientific">Jeotgalibacillus malaysiensis</name>
    <dbReference type="NCBI Taxonomy" id="1508404"/>
    <lineage>
        <taxon>Bacteria</taxon>
        <taxon>Bacillati</taxon>
        <taxon>Bacillota</taxon>
        <taxon>Bacilli</taxon>
        <taxon>Bacillales</taxon>
        <taxon>Caryophanaceae</taxon>
        <taxon>Jeotgalibacillus</taxon>
    </lineage>
</organism>
<keyword evidence="3" id="KW-0378">Hydrolase</keyword>
<dbReference type="GO" id="GO:0016787">
    <property type="term" value="F:hydrolase activity"/>
    <property type="evidence" value="ECO:0007669"/>
    <property type="project" value="UniProtKB-KW"/>
</dbReference>
<keyword evidence="6" id="KW-0238">DNA-binding</keyword>
<dbReference type="Gene3D" id="2.40.50.140">
    <property type="entry name" value="Nucleic acid-binding proteins"/>
    <property type="match status" value="1"/>
</dbReference>
<evidence type="ECO:0000313" key="10">
    <source>
        <dbReference type="EMBL" id="AJD93608.1"/>
    </source>
</evidence>
<keyword evidence="2" id="KW-0227">DNA damage</keyword>
<keyword evidence="4" id="KW-0347">Helicase</keyword>
<evidence type="ECO:0000256" key="1">
    <source>
        <dbReference type="ARBA" id="ARBA00022741"/>
    </source>
</evidence>
<dbReference type="GO" id="GO:0005524">
    <property type="term" value="F:ATP binding"/>
    <property type="evidence" value="ECO:0007669"/>
    <property type="project" value="UniProtKB-KW"/>
</dbReference>
<dbReference type="PROSITE" id="PS51192">
    <property type="entry name" value="HELICASE_ATP_BIND_1"/>
    <property type="match status" value="1"/>
</dbReference>
<dbReference type="GO" id="GO:0006281">
    <property type="term" value="P:DNA repair"/>
    <property type="evidence" value="ECO:0007669"/>
    <property type="project" value="UniProtKB-KW"/>
</dbReference>
<dbReference type="InterPro" id="IPR027417">
    <property type="entry name" value="P-loop_NTPase"/>
</dbReference>
<dbReference type="InterPro" id="IPR011545">
    <property type="entry name" value="DEAD/DEAH_box_helicase_dom"/>
</dbReference>
<accession>A0A0B5AYL4</accession>
<evidence type="ECO:0000259" key="9">
    <source>
        <dbReference type="PROSITE" id="PS51194"/>
    </source>
</evidence>
<dbReference type="PANTHER" id="PTHR47964">
    <property type="entry name" value="ATP-DEPENDENT DNA HELICASE HOMOLOG RECG, CHLOROPLASTIC"/>
    <property type="match status" value="1"/>
</dbReference>
<evidence type="ECO:0000256" key="6">
    <source>
        <dbReference type="ARBA" id="ARBA00023125"/>
    </source>
</evidence>
<name>A0A0B5AYL4_9BACL</name>
<dbReference type="GO" id="GO:0003678">
    <property type="term" value="F:DNA helicase activity"/>
    <property type="evidence" value="ECO:0007669"/>
    <property type="project" value="TreeGrafter"/>
</dbReference>
<evidence type="ECO:0000256" key="2">
    <source>
        <dbReference type="ARBA" id="ARBA00022763"/>
    </source>
</evidence>
<proteinExistence type="predicted"/>
<evidence type="ECO:0000256" key="7">
    <source>
        <dbReference type="ARBA" id="ARBA00023204"/>
    </source>
</evidence>
<dbReference type="BioCyc" id="JESP1508404:G14D9-13614-MONOMER"/>
<gene>
    <name evidence="10" type="ORF">JMA_42910</name>
</gene>
<dbReference type="SMART" id="SM00490">
    <property type="entry name" value="HELICc"/>
    <property type="match status" value="2"/>
</dbReference>
<evidence type="ECO:0000313" key="11">
    <source>
        <dbReference type="Proteomes" id="UP000031449"/>
    </source>
</evidence>
<dbReference type="Pfam" id="PF00270">
    <property type="entry name" value="DEAD"/>
    <property type="match status" value="1"/>
</dbReference>
<evidence type="ECO:0000259" key="8">
    <source>
        <dbReference type="PROSITE" id="PS51192"/>
    </source>
</evidence>
<evidence type="ECO:0000256" key="3">
    <source>
        <dbReference type="ARBA" id="ARBA00022801"/>
    </source>
</evidence>
<keyword evidence="11" id="KW-1185">Reference proteome</keyword>
<feature type="domain" description="Helicase ATP-binding" evidence="8">
    <location>
        <begin position="257"/>
        <end position="419"/>
    </location>
</feature>
<reference evidence="10 11" key="1">
    <citation type="submission" date="2014-08" db="EMBL/GenBank/DDBJ databases">
        <title>Complete genome of a marine bacteria Jeotgalibacillus malaysiensis.</title>
        <authorList>
            <person name="Yaakop A.S."/>
            <person name="Chan K.-G."/>
            <person name="Goh K.M."/>
        </authorList>
    </citation>
    <scope>NUCLEOTIDE SEQUENCE [LARGE SCALE GENOMIC DNA]</scope>
    <source>
        <strain evidence="10 11">D5</strain>
        <plasmid evidence="11">Plasmid</plasmid>
    </source>
</reference>
<keyword evidence="10" id="KW-0614">Plasmid</keyword>
<dbReference type="Gene3D" id="3.40.50.300">
    <property type="entry name" value="P-loop containing nucleotide triphosphate hydrolases"/>
    <property type="match status" value="2"/>
</dbReference>
<dbReference type="EMBL" id="CP009417">
    <property type="protein sequence ID" value="AJD93608.1"/>
    <property type="molecule type" value="Genomic_DNA"/>
</dbReference>
<keyword evidence="5" id="KW-0067">ATP-binding</keyword>
<dbReference type="GO" id="GO:0003677">
    <property type="term" value="F:DNA binding"/>
    <property type="evidence" value="ECO:0007669"/>
    <property type="project" value="UniProtKB-KW"/>
</dbReference>
<dbReference type="KEGG" id="jeo:JMA_42910"/>
<protein>
    <submittedName>
        <fullName evidence="10">Uncharacterized protein</fullName>
    </submittedName>
</protein>
<dbReference type="SMART" id="SM00487">
    <property type="entry name" value="DEXDc"/>
    <property type="match status" value="1"/>
</dbReference>
<dbReference type="InterPro" id="IPR001650">
    <property type="entry name" value="Helicase_C-like"/>
</dbReference>
<dbReference type="Proteomes" id="UP000031449">
    <property type="component" value="Plasmid unnamed"/>
</dbReference>
<dbReference type="InterPro" id="IPR033454">
    <property type="entry name" value="RecG_wedge"/>
</dbReference>
<sequence>MKIEALGLPTAKTNQLKKKGLETIEDVIQYLPRKYFDFTEQVSFRQGNGNPSLYGGKVVAVNPKGKVITFKLEDELSDAVGYLTFFGQPYLKSRIKVGETIYVGGKVEEKFGKFFMSPITWAHEKSSIQGIQAVYRKVAGMSDEYLQKAVQSALTMNTKDDYLEPVLLREFDVIPYHKSVRGLHQPKTMEQLQDSLQRNLFDELFEYNFHLLRRGASKSKVSPYTLAGFDKTTAFMKNLPFSLTDGQRDVLRGITLKMKEGKMVDALVMGDVGCGKTMVALLLMVGQAEAGYQSVLMAPTNVLAVQHYLEAKELLEPLGIRVGFLNGGMKVRERKAVLKGLREGEIDVLIGTHACIGSDVEFSRLSLCVVDEEHRFGVRQRDGIRDKVKDGIHMVSMSATPIPRSLATTLFGEHVDIYSIKTLPTGRKPVQISLHEEQGLPYEKIKEAVKRGEQAYIVCPLIEENDSETMSDVKSVEQVFKEVSSEFVKEGIVVDFISGNMKEEEINAHLKAFKEGDTHVLISTTVIEVGVNVPNATVMVIENAERFGASQIWQLKGRVGRGDKASSCYLISPNPNPTSKEKLEMICRAKDGFEVAREDLRLRGAGSLLGEDQSGANRYIQLILANESLNDKIRQTIREILSDEKRLKRYVLSLRKDEEIEEN</sequence>
<keyword evidence="1" id="KW-0547">Nucleotide-binding</keyword>
<geneLocation type="plasmid" evidence="11"/>
<dbReference type="InterPro" id="IPR047112">
    <property type="entry name" value="RecG/Mfd"/>
</dbReference>
<dbReference type="AlphaFoldDB" id="A0A0B5AYL4"/>
<feature type="domain" description="Helicase C-terminal" evidence="9">
    <location>
        <begin position="451"/>
        <end position="601"/>
    </location>
</feature>
<evidence type="ECO:0000256" key="4">
    <source>
        <dbReference type="ARBA" id="ARBA00022806"/>
    </source>
</evidence>
<evidence type="ECO:0000256" key="5">
    <source>
        <dbReference type="ARBA" id="ARBA00022840"/>
    </source>
</evidence>
<dbReference type="Pfam" id="PF00271">
    <property type="entry name" value="Helicase_C"/>
    <property type="match status" value="1"/>
</dbReference>
<dbReference type="InterPro" id="IPR014001">
    <property type="entry name" value="Helicase_ATP-bd"/>
</dbReference>
<dbReference type="InterPro" id="IPR012340">
    <property type="entry name" value="NA-bd_OB-fold"/>
</dbReference>
<dbReference type="SUPFAM" id="SSF50249">
    <property type="entry name" value="Nucleic acid-binding proteins"/>
    <property type="match status" value="1"/>
</dbReference>
<dbReference type="PANTHER" id="PTHR47964:SF1">
    <property type="entry name" value="ATP-DEPENDENT DNA HELICASE HOMOLOG RECG, CHLOROPLASTIC"/>
    <property type="match status" value="1"/>
</dbReference>
<dbReference type="Pfam" id="PF17191">
    <property type="entry name" value="RecG_wedge"/>
    <property type="match status" value="1"/>
</dbReference>
<dbReference type="HOGENOM" id="CLU_005122_7_1_9"/>
<dbReference type="PROSITE" id="PS51194">
    <property type="entry name" value="HELICASE_CTER"/>
    <property type="match status" value="1"/>
</dbReference>
<dbReference type="SUPFAM" id="SSF52540">
    <property type="entry name" value="P-loop containing nucleoside triphosphate hydrolases"/>
    <property type="match status" value="2"/>
</dbReference>
<keyword evidence="7" id="KW-0234">DNA repair</keyword>